<dbReference type="Proteomes" id="UP000528964">
    <property type="component" value="Unassembled WGS sequence"/>
</dbReference>
<protein>
    <submittedName>
        <fullName evidence="4">DNA-binding winged helix-turn-helix (WHTH) protein</fullName>
    </submittedName>
</protein>
<organism evidence="4 5">
    <name type="scientific">Hansschlegelia beijingensis</name>
    <dbReference type="NCBI Taxonomy" id="1133344"/>
    <lineage>
        <taxon>Bacteria</taxon>
        <taxon>Pseudomonadati</taxon>
        <taxon>Pseudomonadota</taxon>
        <taxon>Alphaproteobacteria</taxon>
        <taxon>Hyphomicrobiales</taxon>
        <taxon>Methylopilaceae</taxon>
        <taxon>Hansschlegelia</taxon>
    </lineage>
</organism>
<dbReference type="SMART" id="SM00862">
    <property type="entry name" value="Trans_reg_C"/>
    <property type="match status" value="1"/>
</dbReference>
<evidence type="ECO:0000259" key="3">
    <source>
        <dbReference type="PROSITE" id="PS51755"/>
    </source>
</evidence>
<dbReference type="InterPro" id="IPR027417">
    <property type="entry name" value="P-loop_NTPase"/>
</dbReference>
<dbReference type="GO" id="GO:0000160">
    <property type="term" value="P:phosphorelay signal transduction system"/>
    <property type="evidence" value="ECO:0007669"/>
    <property type="project" value="InterPro"/>
</dbReference>
<accession>A0A7W6CVG5</accession>
<dbReference type="PRINTS" id="PR00364">
    <property type="entry name" value="DISEASERSIST"/>
</dbReference>
<dbReference type="InterPro" id="IPR001867">
    <property type="entry name" value="OmpR/PhoB-type_DNA-bd"/>
</dbReference>
<evidence type="ECO:0000313" key="5">
    <source>
        <dbReference type="Proteomes" id="UP000528964"/>
    </source>
</evidence>
<dbReference type="PANTHER" id="PTHR47691">
    <property type="entry name" value="REGULATOR-RELATED"/>
    <property type="match status" value="1"/>
</dbReference>
<dbReference type="Pfam" id="PF00486">
    <property type="entry name" value="Trans_reg_C"/>
    <property type="match status" value="1"/>
</dbReference>
<sequence>MSSPEDLTPPGAPENAIAVTDKYAPEESQYFFGPFRFVPHTRLLLADGQPVTIGSRAFDILTLLVARAGSVVSKEDLVRHTWPNTFVEEHNLRVNIAALRRALAAVAPGMAFIATEIGRGYRFVAPVSVETMVIAPVANSPANLPKDLGVIGRADDIEAVVRQLATARLVTIVGAGGVGKTTVAAAAARRAAALGQTVTFVDLSTVGDPQLAPIAIAAALGAATYPNALDAAVAALRLQPGLVVLDGCEHLAHVVAVSAERLHKLASAASILATSRAPLGLSQEHVYWLQPLASPRPDVALRVDEALAFPAIELFVIRARQRNGYELCSGDAPVVADICRLLDGIPLAIELAAARVITLDLTTIRALVSNSLALLAHGPRSAPLRQQTLTATLDWSYSLLSEDEALILRSVSVFAGYFGADDAIAVVANAHLSPPKSRPASRH</sequence>
<dbReference type="SUPFAM" id="SSF52540">
    <property type="entry name" value="P-loop containing nucleoside triphosphate hydrolases"/>
    <property type="match status" value="1"/>
</dbReference>
<keyword evidence="5" id="KW-1185">Reference proteome</keyword>
<dbReference type="GO" id="GO:0003677">
    <property type="term" value="F:DNA binding"/>
    <property type="evidence" value="ECO:0007669"/>
    <property type="project" value="UniProtKB-UniRule"/>
</dbReference>
<proteinExistence type="predicted"/>
<dbReference type="SUPFAM" id="SSF46894">
    <property type="entry name" value="C-terminal effector domain of the bipartite response regulators"/>
    <property type="match status" value="1"/>
</dbReference>
<dbReference type="Gene3D" id="3.40.50.300">
    <property type="entry name" value="P-loop containing nucleotide triphosphate hydrolases"/>
    <property type="match status" value="1"/>
</dbReference>
<keyword evidence="1 2" id="KW-0238">DNA-binding</keyword>
<name>A0A7W6CVG5_9HYPH</name>
<reference evidence="4 5" key="1">
    <citation type="submission" date="2020-08" db="EMBL/GenBank/DDBJ databases">
        <title>Genomic Encyclopedia of Type Strains, Phase IV (KMG-IV): sequencing the most valuable type-strain genomes for metagenomic binning, comparative biology and taxonomic classification.</title>
        <authorList>
            <person name="Goeker M."/>
        </authorList>
    </citation>
    <scope>NUCLEOTIDE SEQUENCE [LARGE SCALE GENOMIC DNA]</scope>
    <source>
        <strain evidence="4 5">DSM 25481</strain>
    </source>
</reference>
<comment type="caution">
    <text evidence="4">The sequence shown here is derived from an EMBL/GenBank/DDBJ whole genome shotgun (WGS) entry which is preliminary data.</text>
</comment>
<gene>
    <name evidence="4" type="ORF">GGR24_000476</name>
</gene>
<dbReference type="AlphaFoldDB" id="A0A7W6CVG5"/>
<dbReference type="Gene3D" id="1.10.10.10">
    <property type="entry name" value="Winged helix-like DNA-binding domain superfamily/Winged helix DNA-binding domain"/>
    <property type="match status" value="1"/>
</dbReference>
<dbReference type="InterPro" id="IPR036388">
    <property type="entry name" value="WH-like_DNA-bd_sf"/>
</dbReference>
<dbReference type="GO" id="GO:0006355">
    <property type="term" value="P:regulation of DNA-templated transcription"/>
    <property type="evidence" value="ECO:0007669"/>
    <property type="project" value="InterPro"/>
</dbReference>
<evidence type="ECO:0000256" key="2">
    <source>
        <dbReference type="PROSITE-ProRule" id="PRU01091"/>
    </source>
</evidence>
<evidence type="ECO:0000256" key="1">
    <source>
        <dbReference type="ARBA" id="ARBA00023125"/>
    </source>
</evidence>
<dbReference type="RefSeq" id="WP_183393686.1">
    <property type="nucleotide sequence ID" value="NZ_JACIDR010000001.1"/>
</dbReference>
<feature type="domain" description="OmpR/PhoB-type" evidence="3">
    <location>
        <begin position="27"/>
        <end position="125"/>
    </location>
</feature>
<dbReference type="PANTHER" id="PTHR47691:SF3">
    <property type="entry name" value="HTH-TYPE TRANSCRIPTIONAL REGULATOR RV0890C-RELATED"/>
    <property type="match status" value="1"/>
</dbReference>
<evidence type="ECO:0000313" key="4">
    <source>
        <dbReference type="EMBL" id="MBB3971843.1"/>
    </source>
</evidence>
<feature type="DNA-binding region" description="OmpR/PhoB-type" evidence="2">
    <location>
        <begin position="27"/>
        <end position="125"/>
    </location>
</feature>
<dbReference type="CDD" id="cd00383">
    <property type="entry name" value="trans_reg_C"/>
    <property type="match status" value="1"/>
</dbReference>
<dbReference type="InterPro" id="IPR016032">
    <property type="entry name" value="Sig_transdc_resp-reg_C-effctor"/>
</dbReference>
<dbReference type="PROSITE" id="PS51755">
    <property type="entry name" value="OMPR_PHOB"/>
    <property type="match status" value="1"/>
</dbReference>
<dbReference type="EMBL" id="JACIDR010000001">
    <property type="protein sequence ID" value="MBB3971843.1"/>
    <property type="molecule type" value="Genomic_DNA"/>
</dbReference>